<evidence type="ECO:0000313" key="4">
    <source>
        <dbReference type="Proteomes" id="UP000267464"/>
    </source>
</evidence>
<name>A0A3N7HIC3_9BURK</name>
<evidence type="ECO:0000256" key="1">
    <source>
        <dbReference type="SAM" id="MobiDB-lite"/>
    </source>
</evidence>
<feature type="signal peptide" evidence="2">
    <location>
        <begin position="1"/>
        <end position="24"/>
    </location>
</feature>
<organism evidence="3 4">
    <name type="scientific">Piscinibacter terrae</name>
    <dbReference type="NCBI Taxonomy" id="2496871"/>
    <lineage>
        <taxon>Bacteria</taxon>
        <taxon>Pseudomonadati</taxon>
        <taxon>Pseudomonadota</taxon>
        <taxon>Betaproteobacteria</taxon>
        <taxon>Burkholderiales</taxon>
        <taxon>Sphaerotilaceae</taxon>
        <taxon>Piscinibacter</taxon>
    </lineage>
</organism>
<evidence type="ECO:0000256" key="2">
    <source>
        <dbReference type="SAM" id="SignalP"/>
    </source>
</evidence>
<evidence type="ECO:0000313" key="3">
    <source>
        <dbReference type="EMBL" id="RQP21790.1"/>
    </source>
</evidence>
<dbReference type="EMBL" id="QUSW01000009">
    <property type="protein sequence ID" value="RQP21790.1"/>
    <property type="molecule type" value="Genomic_DNA"/>
</dbReference>
<keyword evidence="2" id="KW-0732">Signal</keyword>
<dbReference type="AlphaFoldDB" id="A0A3N7HIC3"/>
<keyword evidence="4" id="KW-1185">Reference proteome</keyword>
<feature type="chain" id="PRO_5018056530" evidence="2">
    <location>
        <begin position="25"/>
        <end position="119"/>
    </location>
</feature>
<reference evidence="3 4" key="2">
    <citation type="submission" date="2018-12" db="EMBL/GenBank/DDBJ databases">
        <title>Rhizobacter gummiphilus sp. nov., a rubber-degrading bacterium isolated from the soil of a botanical garden in Japan.</title>
        <authorList>
            <person name="Shunsuke S.S."/>
        </authorList>
    </citation>
    <scope>NUCLEOTIDE SEQUENCE [LARGE SCALE GENOMIC DNA]</scope>
    <source>
        <strain evidence="3 4">S-16</strain>
    </source>
</reference>
<sequence>MSNRIPLLSIICAATGLASPLVFADQDGFRTLRNDAGAEFVGQSSTLTREQVKAELEAARRDGSLRLIQRSASLPDNAPRAGFVSSRDETRQAMRLREQPATTGWRYVGGEAGWVYEGR</sequence>
<dbReference type="Pfam" id="PF13663">
    <property type="entry name" value="DUF4148"/>
    <property type="match status" value="1"/>
</dbReference>
<accession>A0A3N7HIC3</accession>
<feature type="compositionally biased region" description="Basic and acidic residues" evidence="1">
    <location>
        <begin position="86"/>
        <end position="97"/>
    </location>
</feature>
<feature type="region of interest" description="Disordered" evidence="1">
    <location>
        <begin position="77"/>
        <end position="97"/>
    </location>
</feature>
<proteinExistence type="predicted"/>
<dbReference type="RefSeq" id="WP_124543202.1">
    <property type="nucleotide sequence ID" value="NZ_QUSW01000009.1"/>
</dbReference>
<comment type="caution">
    <text evidence="3">The sequence shown here is derived from an EMBL/GenBank/DDBJ whole genome shotgun (WGS) entry which is preliminary data.</text>
</comment>
<gene>
    <name evidence="3" type="ORF">DZC73_25435</name>
</gene>
<dbReference type="InterPro" id="IPR025421">
    <property type="entry name" value="DUF4148"/>
</dbReference>
<dbReference type="Proteomes" id="UP000267464">
    <property type="component" value="Unassembled WGS sequence"/>
</dbReference>
<reference evidence="3 4" key="1">
    <citation type="submission" date="2018-08" db="EMBL/GenBank/DDBJ databases">
        <authorList>
            <person name="Khan S.A."/>
            <person name="Jeon C.O."/>
            <person name="Chun B.H."/>
            <person name="Jeong S.E."/>
        </authorList>
    </citation>
    <scope>NUCLEOTIDE SEQUENCE [LARGE SCALE GENOMIC DNA]</scope>
    <source>
        <strain evidence="3 4">S-16</strain>
    </source>
</reference>
<dbReference type="OrthoDB" id="8526877at2"/>
<protein>
    <submittedName>
        <fullName evidence="3">DUF4148 domain-containing protein</fullName>
    </submittedName>
</protein>